<dbReference type="InterPro" id="IPR012341">
    <property type="entry name" value="6hp_glycosidase-like_sf"/>
</dbReference>
<dbReference type="InterPro" id="IPR008928">
    <property type="entry name" value="6-hairpin_glycosidase_sf"/>
</dbReference>
<dbReference type="AlphaFoldDB" id="A0A450UBW9"/>
<dbReference type="SUPFAM" id="SSF48208">
    <property type="entry name" value="Six-hairpin glycosidases"/>
    <property type="match status" value="1"/>
</dbReference>
<gene>
    <name evidence="1" type="ORF">BECKH772B_GA0070898_1000628</name>
</gene>
<reference evidence="1" key="1">
    <citation type="submission" date="2019-02" db="EMBL/GenBank/DDBJ databases">
        <authorList>
            <person name="Gruber-Vodicka R. H."/>
            <person name="Seah K. B. B."/>
        </authorList>
    </citation>
    <scope>NUCLEOTIDE SEQUENCE</scope>
    <source>
        <strain evidence="1">BECK_SA2B20</strain>
    </source>
</reference>
<protein>
    <recommendedName>
        <fullName evidence="2">Mannose or cellobiose epimerase, N-acyl-D-glucosamine 2-epimerase family</fullName>
    </recommendedName>
</protein>
<dbReference type="EMBL" id="CAADFI010000006">
    <property type="protein sequence ID" value="VFJ89733.1"/>
    <property type="molecule type" value="Genomic_DNA"/>
</dbReference>
<accession>A0A450UBW9</accession>
<name>A0A450UBW9_9GAMM</name>
<evidence type="ECO:0008006" key="2">
    <source>
        <dbReference type="Google" id="ProtNLM"/>
    </source>
</evidence>
<proteinExistence type="predicted"/>
<sequence length="530" mass="61366">MNTNNVSVNAVPEDKAYLENVNAKKWIRHMEEDLILFWDRVNPESQEREPFTTHAFSGGTPLTPEFIGEYKDRASKSGGEWMGANAGKNYSRMHSRLTFAYGVAYHLTGNPQYYEVMQKGVNYSLDNGFDEYGALTILEDRNAPENTPNLRTSQDQAYSLTGLAFFYYLTRDKGVLDRILKQHDYIMDTYAIYQYGEDGDKEKLLDFRWLPTDQASSELVAILDQLNAYMVLLYPILPENAEEDQKRKKEWKQTMMDLCQIMLDKFHVDKKKNPWNDEQITVNSFWGKLSGKELKFGGRHFDFGHSVKAWWMIYLVGKLVGDEHFEQKGEDGVQHILDDGFVDGETLFNAIDERGGNKPDSLKSESTWGEKYFPTEKNEWWVKKNISLGQHWWMHCEMDQAAAMVYKGKDSVQKWIATSNFFLNRYVDHGAGGIWHELEPATLSPKLMKAHLWKNAYHSFEHTLIMAIASEKVKKGEIDLSFAIKDGSCSDSTLRPYYFDDGDIWDIRYSTMTEGLNLRSCRVKFVFNKS</sequence>
<dbReference type="Gene3D" id="1.50.10.10">
    <property type="match status" value="1"/>
</dbReference>
<dbReference type="GO" id="GO:0005975">
    <property type="term" value="P:carbohydrate metabolic process"/>
    <property type="evidence" value="ECO:0007669"/>
    <property type="project" value="InterPro"/>
</dbReference>
<organism evidence="1">
    <name type="scientific">Candidatus Kentrum eta</name>
    <dbReference type="NCBI Taxonomy" id="2126337"/>
    <lineage>
        <taxon>Bacteria</taxon>
        <taxon>Pseudomonadati</taxon>
        <taxon>Pseudomonadota</taxon>
        <taxon>Gammaproteobacteria</taxon>
        <taxon>Candidatus Kentrum</taxon>
    </lineage>
</organism>
<evidence type="ECO:0000313" key="1">
    <source>
        <dbReference type="EMBL" id="VFJ89733.1"/>
    </source>
</evidence>